<dbReference type="InterPro" id="IPR007410">
    <property type="entry name" value="LpqE-like"/>
</dbReference>
<comment type="caution">
    <text evidence="2">The sequence shown here is derived from an EMBL/GenBank/DDBJ whole genome shotgun (WGS) entry which is preliminary data.</text>
</comment>
<evidence type="ECO:0000313" key="2">
    <source>
        <dbReference type="EMBL" id="MBH0237677.1"/>
    </source>
</evidence>
<feature type="chain" id="PRO_5037689250" evidence="1">
    <location>
        <begin position="32"/>
        <end position="177"/>
    </location>
</feature>
<protein>
    <submittedName>
        <fullName evidence="2">Copper chaperone PCu(A)C</fullName>
    </submittedName>
</protein>
<dbReference type="PANTHER" id="PTHR36302:SF1">
    <property type="entry name" value="COPPER CHAPERONE PCU(A)C"/>
    <property type="match status" value="1"/>
</dbReference>
<proteinExistence type="predicted"/>
<dbReference type="Gene3D" id="2.60.40.1890">
    <property type="entry name" value="PCu(A)C copper chaperone"/>
    <property type="match status" value="1"/>
</dbReference>
<evidence type="ECO:0000313" key="3">
    <source>
        <dbReference type="Proteomes" id="UP000631694"/>
    </source>
</evidence>
<dbReference type="PANTHER" id="PTHR36302">
    <property type="entry name" value="BLR7088 PROTEIN"/>
    <property type="match status" value="1"/>
</dbReference>
<dbReference type="Pfam" id="PF04314">
    <property type="entry name" value="PCuAC"/>
    <property type="match status" value="1"/>
</dbReference>
<dbReference type="InterPro" id="IPR058248">
    <property type="entry name" value="Lxx211020-like"/>
</dbReference>
<dbReference type="AlphaFoldDB" id="A0A931HZM7"/>
<dbReference type="Proteomes" id="UP000631694">
    <property type="component" value="Unassembled WGS sequence"/>
</dbReference>
<reference evidence="2" key="1">
    <citation type="submission" date="2020-12" db="EMBL/GenBank/DDBJ databases">
        <title>Methylobrevis albus sp. nov., isolated from fresh water lack sediment.</title>
        <authorList>
            <person name="Zou Q."/>
        </authorList>
    </citation>
    <scope>NUCLEOTIDE SEQUENCE</scope>
    <source>
        <strain evidence="2">L22</strain>
    </source>
</reference>
<dbReference type="RefSeq" id="WP_197310763.1">
    <property type="nucleotide sequence ID" value="NZ_JADZLT010000049.1"/>
</dbReference>
<sequence>MHTILRSLLVALPLVGAAAATPVLLASTAAAHEYKLGDLAIEHPWTRATPPGARVGGGYLTVVNAGGTDDRLVSATSPASARVEIHEMSVTDGVMVMRPLPEGLPMPAGATVALAPGGLHLMLIDLAAPLVEGERVPVELTFERAGTVSVELAVDKIGARAPTEAQGDGHGDAHQGH</sequence>
<feature type="signal peptide" evidence="1">
    <location>
        <begin position="1"/>
        <end position="31"/>
    </location>
</feature>
<organism evidence="2 3">
    <name type="scientific">Methylobrevis albus</name>
    <dbReference type="NCBI Taxonomy" id="2793297"/>
    <lineage>
        <taxon>Bacteria</taxon>
        <taxon>Pseudomonadati</taxon>
        <taxon>Pseudomonadota</taxon>
        <taxon>Alphaproteobacteria</taxon>
        <taxon>Hyphomicrobiales</taxon>
        <taxon>Pleomorphomonadaceae</taxon>
        <taxon>Methylobrevis</taxon>
    </lineage>
</organism>
<gene>
    <name evidence="2" type="ORF">I5731_07590</name>
</gene>
<evidence type="ECO:0000256" key="1">
    <source>
        <dbReference type="SAM" id="SignalP"/>
    </source>
</evidence>
<keyword evidence="3" id="KW-1185">Reference proteome</keyword>
<keyword evidence="1" id="KW-0732">Signal</keyword>
<dbReference type="EMBL" id="JADZLT010000049">
    <property type="protein sequence ID" value="MBH0237677.1"/>
    <property type="molecule type" value="Genomic_DNA"/>
</dbReference>
<dbReference type="InterPro" id="IPR036182">
    <property type="entry name" value="PCuAC_sf"/>
</dbReference>
<name>A0A931HZM7_9HYPH</name>
<dbReference type="SUPFAM" id="SSF110087">
    <property type="entry name" value="DR1885-like metal-binding protein"/>
    <property type="match status" value="1"/>
</dbReference>
<accession>A0A931HZM7</accession>